<feature type="transmembrane region" description="Helical" evidence="6">
    <location>
        <begin position="140"/>
        <end position="161"/>
    </location>
</feature>
<keyword evidence="9" id="KW-1185">Reference proteome</keyword>
<comment type="caution">
    <text evidence="8">The sequence shown here is derived from an EMBL/GenBank/DDBJ whole genome shotgun (WGS) entry which is preliminary data.</text>
</comment>
<keyword evidence="5 6" id="KW-0472">Membrane</keyword>
<evidence type="ECO:0000256" key="3">
    <source>
        <dbReference type="ARBA" id="ARBA00022692"/>
    </source>
</evidence>
<dbReference type="InterPro" id="IPR036259">
    <property type="entry name" value="MFS_trans_sf"/>
</dbReference>
<dbReference type="Proteomes" id="UP000733379">
    <property type="component" value="Unassembled WGS sequence"/>
</dbReference>
<evidence type="ECO:0000313" key="8">
    <source>
        <dbReference type="EMBL" id="MBU3066319.1"/>
    </source>
</evidence>
<evidence type="ECO:0000256" key="4">
    <source>
        <dbReference type="ARBA" id="ARBA00022989"/>
    </source>
</evidence>
<feature type="transmembrane region" description="Helical" evidence="6">
    <location>
        <begin position="197"/>
        <end position="218"/>
    </location>
</feature>
<evidence type="ECO:0000256" key="5">
    <source>
        <dbReference type="ARBA" id="ARBA00023136"/>
    </source>
</evidence>
<dbReference type="InterPro" id="IPR005829">
    <property type="entry name" value="Sugar_transporter_CS"/>
</dbReference>
<feature type="transmembrane region" description="Helical" evidence="6">
    <location>
        <begin position="463"/>
        <end position="488"/>
    </location>
</feature>
<proteinExistence type="predicted"/>
<dbReference type="PANTHER" id="PTHR23511">
    <property type="entry name" value="SYNAPTIC VESICLE GLYCOPROTEIN 2"/>
    <property type="match status" value="1"/>
</dbReference>
<evidence type="ECO:0000256" key="2">
    <source>
        <dbReference type="ARBA" id="ARBA00022448"/>
    </source>
</evidence>
<dbReference type="SUPFAM" id="SSF103473">
    <property type="entry name" value="MFS general substrate transporter"/>
    <property type="match status" value="1"/>
</dbReference>
<comment type="subcellular location">
    <subcellularLocation>
        <location evidence="1">Cell membrane</location>
        <topology evidence="1">Multi-pass membrane protein</topology>
    </subcellularLocation>
</comment>
<dbReference type="RefSeq" id="WP_215922399.1">
    <property type="nucleotide sequence ID" value="NZ_JAHKNI010000014.1"/>
</dbReference>
<feature type="transmembrane region" description="Helical" evidence="6">
    <location>
        <begin position="494"/>
        <end position="514"/>
    </location>
</feature>
<dbReference type="Pfam" id="PF00083">
    <property type="entry name" value="Sugar_tr"/>
    <property type="match status" value="1"/>
</dbReference>
<feature type="transmembrane region" description="Helical" evidence="6">
    <location>
        <begin position="230"/>
        <end position="248"/>
    </location>
</feature>
<dbReference type="PROSITE" id="PS00217">
    <property type="entry name" value="SUGAR_TRANSPORT_2"/>
    <property type="match status" value="1"/>
</dbReference>
<sequence>MSGQTMNGRHTWAFWAGLTATTVGTLLHLPMYFMAASMGYRMDGMPMDGSMIAGMILIVIGLGLATYGLFPRRPVHREVARLRVRAMDDAPLGRVHVLLVLVLATAITIDVMKPTTLSFVVPGVGSEYHLRTPASPHLHALPVALLPLSGILGTALGSFLWGWLGDRIGRKAAILLAAIWFVGTSICGAMPSFQMNMVMCFIMGLAAGGMLPVAFTLLSETIPARHRGWLLVLIGGDIAGAYVITSWLSSTIGHTYSWRILWLVGLPTGLLLALLVRWIPESPRYLIAVGRELEAERVLRTYHAEIVRADEPEPTAAQGFREGIDQLLRRPFLGVTVVLALLGLGVGLVTYGFQFWLPTNLRTLGFSGVSADKILRDSAILGFPLNFLVAYCYHRSSKWTLVGLSTMLAVTLAAFVALGNHVADNRTLLYALLVVPIWGSSSIVAVVVAYGSEVYPTRIRSRGTGFAAAMTKAGGVAVLALVVVAISAPSIGRMALLSVVPVALAAIVAVGALVETRRRPLEEITAAELGEIAA</sequence>
<dbReference type="InterPro" id="IPR020846">
    <property type="entry name" value="MFS_dom"/>
</dbReference>
<reference evidence="8 9" key="1">
    <citation type="submission" date="2021-06" db="EMBL/GenBank/DDBJ databases">
        <title>Actinomycetes sequencing.</title>
        <authorList>
            <person name="Shan Q."/>
        </authorList>
    </citation>
    <scope>NUCLEOTIDE SEQUENCE [LARGE SCALE GENOMIC DNA]</scope>
    <source>
        <strain evidence="8 9">NEAU-G5</strain>
    </source>
</reference>
<feature type="transmembrane region" description="Helical" evidence="6">
    <location>
        <begin position="428"/>
        <end position="451"/>
    </location>
</feature>
<feature type="transmembrane region" description="Helical" evidence="6">
    <location>
        <begin position="374"/>
        <end position="393"/>
    </location>
</feature>
<dbReference type="PROSITE" id="PS50850">
    <property type="entry name" value="MFS"/>
    <property type="match status" value="1"/>
</dbReference>
<evidence type="ECO:0000256" key="6">
    <source>
        <dbReference type="SAM" id="Phobius"/>
    </source>
</evidence>
<feature type="transmembrane region" description="Helical" evidence="6">
    <location>
        <begin position="400"/>
        <end position="422"/>
    </location>
</feature>
<gene>
    <name evidence="8" type="ORF">KO481_32970</name>
</gene>
<dbReference type="PANTHER" id="PTHR23511:SF34">
    <property type="entry name" value="SYNAPTIC VESICLE GLYCOPROTEIN 2"/>
    <property type="match status" value="1"/>
</dbReference>
<keyword evidence="3 6" id="KW-0812">Transmembrane</keyword>
<feature type="transmembrane region" description="Helical" evidence="6">
    <location>
        <begin position="173"/>
        <end position="191"/>
    </location>
</feature>
<feature type="domain" description="Major facilitator superfamily (MFS) profile" evidence="7">
    <location>
        <begin position="99"/>
        <end position="518"/>
    </location>
</feature>
<evidence type="ECO:0000256" key="1">
    <source>
        <dbReference type="ARBA" id="ARBA00004651"/>
    </source>
</evidence>
<name>A0ABS6B7M5_9NOCA</name>
<evidence type="ECO:0000259" key="7">
    <source>
        <dbReference type="PROSITE" id="PS50850"/>
    </source>
</evidence>
<keyword evidence="4 6" id="KW-1133">Transmembrane helix</keyword>
<dbReference type="InterPro" id="IPR005828">
    <property type="entry name" value="MFS_sugar_transport-like"/>
</dbReference>
<organism evidence="8 9">
    <name type="scientific">Nocardia albiluteola</name>
    <dbReference type="NCBI Taxonomy" id="2842303"/>
    <lineage>
        <taxon>Bacteria</taxon>
        <taxon>Bacillati</taxon>
        <taxon>Actinomycetota</taxon>
        <taxon>Actinomycetes</taxon>
        <taxon>Mycobacteriales</taxon>
        <taxon>Nocardiaceae</taxon>
        <taxon>Nocardia</taxon>
    </lineage>
</organism>
<feature type="transmembrane region" description="Helical" evidence="6">
    <location>
        <begin position="91"/>
        <end position="109"/>
    </location>
</feature>
<evidence type="ECO:0000313" key="9">
    <source>
        <dbReference type="Proteomes" id="UP000733379"/>
    </source>
</evidence>
<feature type="transmembrane region" description="Helical" evidence="6">
    <location>
        <begin position="331"/>
        <end position="354"/>
    </location>
</feature>
<dbReference type="Gene3D" id="1.20.1250.20">
    <property type="entry name" value="MFS general substrate transporter like domains"/>
    <property type="match status" value="1"/>
</dbReference>
<dbReference type="EMBL" id="JAHKNI010000014">
    <property type="protein sequence ID" value="MBU3066319.1"/>
    <property type="molecule type" value="Genomic_DNA"/>
</dbReference>
<protein>
    <submittedName>
        <fullName evidence="8">MFS transporter</fullName>
    </submittedName>
</protein>
<feature type="transmembrane region" description="Helical" evidence="6">
    <location>
        <begin position="260"/>
        <end position="279"/>
    </location>
</feature>
<keyword evidence="2" id="KW-0813">Transport</keyword>
<accession>A0ABS6B7M5</accession>
<feature type="transmembrane region" description="Helical" evidence="6">
    <location>
        <begin position="51"/>
        <end position="70"/>
    </location>
</feature>
<feature type="transmembrane region" description="Helical" evidence="6">
    <location>
        <begin position="12"/>
        <end position="31"/>
    </location>
</feature>